<proteinExistence type="predicted"/>
<evidence type="ECO:0000313" key="1">
    <source>
        <dbReference type="EMBL" id="PAV75768.1"/>
    </source>
</evidence>
<keyword evidence="2" id="KW-1185">Reference proteome</keyword>
<reference evidence="1 2" key="1">
    <citation type="journal article" date="2017" name="Curr. Biol.">
        <title>Genome architecture and evolution of a unichromosomal asexual nematode.</title>
        <authorList>
            <person name="Fradin H."/>
            <person name="Zegar C."/>
            <person name="Gutwein M."/>
            <person name="Lucas J."/>
            <person name="Kovtun M."/>
            <person name="Corcoran D."/>
            <person name="Baugh L.R."/>
            <person name="Kiontke K."/>
            <person name="Gunsalus K."/>
            <person name="Fitch D.H."/>
            <person name="Piano F."/>
        </authorList>
    </citation>
    <scope>NUCLEOTIDE SEQUENCE [LARGE SCALE GENOMIC DNA]</scope>
    <source>
        <strain evidence="1">PF1309</strain>
    </source>
</reference>
<organism evidence="1 2">
    <name type="scientific">Diploscapter pachys</name>
    <dbReference type="NCBI Taxonomy" id="2018661"/>
    <lineage>
        <taxon>Eukaryota</taxon>
        <taxon>Metazoa</taxon>
        <taxon>Ecdysozoa</taxon>
        <taxon>Nematoda</taxon>
        <taxon>Chromadorea</taxon>
        <taxon>Rhabditida</taxon>
        <taxon>Rhabditina</taxon>
        <taxon>Rhabditomorpha</taxon>
        <taxon>Rhabditoidea</taxon>
        <taxon>Rhabditidae</taxon>
        <taxon>Diploscapter</taxon>
    </lineage>
</organism>
<dbReference type="AlphaFoldDB" id="A0A2A2KPH8"/>
<comment type="caution">
    <text evidence="1">The sequence shown here is derived from an EMBL/GenBank/DDBJ whole genome shotgun (WGS) entry which is preliminary data.</text>
</comment>
<name>A0A2A2KPH8_9BILA</name>
<dbReference type="Proteomes" id="UP000218231">
    <property type="component" value="Unassembled WGS sequence"/>
</dbReference>
<evidence type="ECO:0000313" key="2">
    <source>
        <dbReference type="Proteomes" id="UP000218231"/>
    </source>
</evidence>
<dbReference type="EMBL" id="LIAE01008038">
    <property type="protein sequence ID" value="PAV75768.1"/>
    <property type="molecule type" value="Genomic_DNA"/>
</dbReference>
<gene>
    <name evidence="1" type="ORF">WR25_11715</name>
</gene>
<protein>
    <submittedName>
        <fullName evidence="1">Uncharacterized protein</fullName>
    </submittedName>
</protein>
<sequence length="132" mass="13874">MLISNLSLLVEENGLDIVARAERVIAVVHQLVGRGVNAVATGKDLHTRLSSPEDEVSRQGVDDLPLSVDSSLQLPLANGLVLGSVRVLQHNILAIWGGLVNGHVALGGALEGLTGGRLSLHNSHCLCNHRST</sequence>
<accession>A0A2A2KPH8</accession>